<keyword evidence="11" id="KW-1133">Transmembrane helix</keyword>
<keyword evidence="6" id="KW-0865">Zymogen</keyword>
<evidence type="ECO:0000313" key="12">
    <source>
        <dbReference type="EMBL" id="HHN52257.1"/>
    </source>
</evidence>
<dbReference type="PANTHER" id="PTHR35809:SF1">
    <property type="entry name" value="ARCHAETIDYLSERINE DECARBOXYLASE PROENZYME-RELATED"/>
    <property type="match status" value="1"/>
</dbReference>
<dbReference type="InterPro" id="IPR033175">
    <property type="entry name" value="PSD-A"/>
</dbReference>
<keyword evidence="10" id="KW-0670">Pyruvate</keyword>
<dbReference type="PANTHER" id="PTHR35809">
    <property type="entry name" value="ARCHAETIDYLSERINE DECARBOXYLASE PROENZYME-RELATED"/>
    <property type="match status" value="1"/>
</dbReference>
<organism evidence="12">
    <name type="scientific">Caldiarchaeum subterraneum</name>
    <dbReference type="NCBI Taxonomy" id="311458"/>
    <lineage>
        <taxon>Archaea</taxon>
        <taxon>Nitrososphaerota</taxon>
        <taxon>Candidatus Caldarchaeales</taxon>
        <taxon>Candidatus Caldarchaeaceae</taxon>
        <taxon>Candidatus Caldarchaeum</taxon>
    </lineage>
</organism>
<evidence type="ECO:0000256" key="11">
    <source>
        <dbReference type="SAM" id="Phobius"/>
    </source>
</evidence>
<evidence type="ECO:0000256" key="6">
    <source>
        <dbReference type="ARBA" id="ARBA00023145"/>
    </source>
</evidence>
<dbReference type="AlphaFoldDB" id="A0A7J3WBX8"/>
<feature type="transmembrane region" description="Helical" evidence="11">
    <location>
        <begin position="12"/>
        <end position="35"/>
    </location>
</feature>
<evidence type="ECO:0000256" key="1">
    <source>
        <dbReference type="ARBA" id="ARBA00022475"/>
    </source>
</evidence>
<dbReference type="EMBL" id="DRXG01000059">
    <property type="protein sequence ID" value="HHN52257.1"/>
    <property type="molecule type" value="Genomic_DNA"/>
</dbReference>
<dbReference type="InterPro" id="IPR003817">
    <property type="entry name" value="PS_Dcarbxylase"/>
</dbReference>
<dbReference type="GO" id="GO:0008654">
    <property type="term" value="P:phospholipid biosynthetic process"/>
    <property type="evidence" value="ECO:0007669"/>
    <property type="project" value="UniProtKB-KW"/>
</dbReference>
<gene>
    <name evidence="12" type="ORF">ENM30_02975</name>
</gene>
<comment type="caution">
    <text evidence="12">The sequence shown here is derived from an EMBL/GenBank/DDBJ whole genome shotgun (WGS) entry which is preliminary data.</text>
</comment>
<evidence type="ECO:0008006" key="13">
    <source>
        <dbReference type="Google" id="ProtNLM"/>
    </source>
</evidence>
<evidence type="ECO:0000256" key="4">
    <source>
        <dbReference type="ARBA" id="ARBA00023098"/>
    </source>
</evidence>
<feature type="transmembrane region" description="Helical" evidence="11">
    <location>
        <begin position="148"/>
        <end position="168"/>
    </location>
</feature>
<feature type="transmembrane region" description="Helical" evidence="11">
    <location>
        <begin position="242"/>
        <end position="261"/>
    </location>
</feature>
<evidence type="ECO:0000256" key="9">
    <source>
        <dbReference type="ARBA" id="ARBA00023264"/>
    </source>
</evidence>
<evidence type="ECO:0000256" key="5">
    <source>
        <dbReference type="ARBA" id="ARBA00023136"/>
    </source>
</evidence>
<proteinExistence type="predicted"/>
<dbReference type="GO" id="GO:0004609">
    <property type="term" value="F:phosphatidylserine decarboxylase activity"/>
    <property type="evidence" value="ECO:0007669"/>
    <property type="project" value="InterPro"/>
</dbReference>
<keyword evidence="9" id="KW-1208">Phospholipid metabolism</keyword>
<keyword evidence="4" id="KW-0443">Lipid metabolism</keyword>
<keyword evidence="7" id="KW-0594">Phospholipid biosynthesis</keyword>
<evidence type="ECO:0000256" key="3">
    <source>
        <dbReference type="ARBA" id="ARBA00022793"/>
    </source>
</evidence>
<keyword evidence="3" id="KW-0210">Decarboxylase</keyword>
<keyword evidence="2" id="KW-0444">Lipid biosynthesis</keyword>
<evidence type="ECO:0000256" key="8">
    <source>
        <dbReference type="ARBA" id="ARBA00023239"/>
    </source>
</evidence>
<name>A0A7J3WBX8_CALS0</name>
<dbReference type="Pfam" id="PF02666">
    <property type="entry name" value="PS_Dcarbxylase"/>
    <property type="match status" value="1"/>
</dbReference>
<sequence length="267" mass="29577">MIYIMSPDRSRMIVNTILLLTCLVLIIGLCVFYFYRDPERQITKLDKVILSPADGRVVSVRRYMAGVAPALNKGGRDFRVDELAYTGVLGSDGTMISIHISPLDVHVIRSPADARIVYLSQIRGGLRFMREKDFEITNERVSIVLETAYGVVGLVVVGAPIASSVKLLRAMGSRVQAGERIARIRLGSLATVIIPDESRLTPSVSCGNRVLAGVTVLATQSEKPVINEECYTPIKSTFKERLYLVFLAAFAVLKLTWTRLWKSVNQC</sequence>
<keyword evidence="1" id="KW-1003">Cell membrane</keyword>
<keyword evidence="5 11" id="KW-0472">Membrane</keyword>
<evidence type="ECO:0000256" key="7">
    <source>
        <dbReference type="ARBA" id="ARBA00023209"/>
    </source>
</evidence>
<reference evidence="12" key="1">
    <citation type="journal article" date="2020" name="mSystems">
        <title>Genome- and Community-Level Interaction Insights into Carbon Utilization and Element Cycling Functions of Hydrothermarchaeota in Hydrothermal Sediment.</title>
        <authorList>
            <person name="Zhou Z."/>
            <person name="Liu Y."/>
            <person name="Xu W."/>
            <person name="Pan J."/>
            <person name="Luo Z.H."/>
            <person name="Li M."/>
        </authorList>
    </citation>
    <scope>NUCLEOTIDE SEQUENCE [LARGE SCALE GENOMIC DNA]</scope>
    <source>
        <strain evidence="12">SpSt-1073</strain>
    </source>
</reference>
<accession>A0A7J3WBX8</accession>
<keyword evidence="8" id="KW-0456">Lyase</keyword>
<evidence type="ECO:0000256" key="10">
    <source>
        <dbReference type="ARBA" id="ARBA00023317"/>
    </source>
</evidence>
<keyword evidence="11" id="KW-0812">Transmembrane</keyword>
<protein>
    <recommendedName>
        <fullName evidence="13">Phosphatidylserine decarboxylase</fullName>
    </recommendedName>
</protein>
<evidence type="ECO:0000256" key="2">
    <source>
        <dbReference type="ARBA" id="ARBA00022516"/>
    </source>
</evidence>